<keyword evidence="3" id="KW-1185">Reference proteome</keyword>
<sequence length="148" mass="17376">MSAQTRLVSFIFILALIWFASCAPPTCYSRSLVLSKEITRALDTIHKSSRTKTCAEFLPKMFLDVHNSCIRSKLRDFLYVTENLPTEYCRERPRIRLLKRRVQILYSIITRFCYRDLEFSTNDCEALETGNISPRYAEDRLKHLIEDA</sequence>
<dbReference type="GO" id="GO:0045944">
    <property type="term" value="P:positive regulation of transcription by RNA polymerase II"/>
    <property type="evidence" value="ECO:0007669"/>
    <property type="project" value="TreeGrafter"/>
</dbReference>
<name>A0A8C1P640_CYPCA</name>
<feature type="chain" id="PRO_5034735575" evidence="1">
    <location>
        <begin position="23"/>
        <end position="148"/>
    </location>
</feature>
<protein>
    <submittedName>
        <fullName evidence="2">Cytokine like 1</fullName>
    </submittedName>
</protein>
<feature type="signal peptide" evidence="1">
    <location>
        <begin position="1"/>
        <end position="22"/>
    </location>
</feature>
<dbReference type="InterPro" id="IPR029253">
    <property type="entry name" value="CYTL1"/>
</dbReference>
<evidence type="ECO:0000313" key="2">
    <source>
        <dbReference type="Ensembl" id="ENSCCRP00010100608.1"/>
    </source>
</evidence>
<dbReference type="PANTHER" id="PTHR15974:SF0">
    <property type="entry name" value="CYTOKINE-LIKE PROTEIN 1"/>
    <property type="match status" value="1"/>
</dbReference>
<evidence type="ECO:0000313" key="3">
    <source>
        <dbReference type="Proteomes" id="UP000694427"/>
    </source>
</evidence>
<reference evidence="2" key="1">
    <citation type="submission" date="2025-08" db="UniProtKB">
        <authorList>
            <consortium name="Ensembl"/>
        </authorList>
    </citation>
    <scope>IDENTIFICATION</scope>
</reference>
<dbReference type="PROSITE" id="PS51257">
    <property type="entry name" value="PROKAR_LIPOPROTEIN"/>
    <property type="match status" value="1"/>
</dbReference>
<reference evidence="2" key="2">
    <citation type="submission" date="2025-09" db="UniProtKB">
        <authorList>
            <consortium name="Ensembl"/>
        </authorList>
    </citation>
    <scope>IDENTIFICATION</scope>
</reference>
<dbReference type="PANTHER" id="PTHR15974">
    <property type="entry name" value="CYTOKINE-LIKE PROTEIN 1"/>
    <property type="match status" value="1"/>
</dbReference>
<evidence type="ECO:0000256" key="1">
    <source>
        <dbReference type="SAM" id="SignalP"/>
    </source>
</evidence>
<dbReference type="AlphaFoldDB" id="A0A8C1P640"/>
<dbReference type="Proteomes" id="UP000694427">
    <property type="component" value="Unplaced"/>
</dbReference>
<proteinExistence type="predicted"/>
<accession>A0A8C1P640</accession>
<dbReference type="Ensembl" id="ENSCCRT00010111655.1">
    <property type="protein sequence ID" value="ENSCCRP00010100608.1"/>
    <property type="gene ID" value="ENSCCRG00010044179.1"/>
</dbReference>
<keyword evidence="1" id="KW-0732">Signal</keyword>
<organism evidence="2 3">
    <name type="scientific">Cyprinus carpio</name>
    <name type="common">Common carp</name>
    <dbReference type="NCBI Taxonomy" id="7962"/>
    <lineage>
        <taxon>Eukaryota</taxon>
        <taxon>Metazoa</taxon>
        <taxon>Chordata</taxon>
        <taxon>Craniata</taxon>
        <taxon>Vertebrata</taxon>
        <taxon>Euteleostomi</taxon>
        <taxon>Actinopterygii</taxon>
        <taxon>Neopterygii</taxon>
        <taxon>Teleostei</taxon>
        <taxon>Ostariophysi</taxon>
        <taxon>Cypriniformes</taxon>
        <taxon>Cyprinidae</taxon>
        <taxon>Cyprininae</taxon>
        <taxon>Cyprinus</taxon>
    </lineage>
</organism>
<dbReference type="Pfam" id="PF15153">
    <property type="entry name" value="CYTL1"/>
    <property type="match status" value="1"/>
</dbReference>